<dbReference type="EMBL" id="JAKOGI010000924">
    <property type="protein sequence ID" value="KAJ8429197.1"/>
    <property type="molecule type" value="Genomic_DNA"/>
</dbReference>
<comment type="caution">
    <text evidence="3">The sequence shown here is derived from an EMBL/GenBank/DDBJ whole genome shotgun (WGS) entry which is preliminary data.</text>
</comment>
<feature type="compositionally biased region" description="Polar residues" evidence="2">
    <location>
        <begin position="1"/>
        <end position="17"/>
    </location>
</feature>
<keyword evidence="1" id="KW-0175">Coiled coil</keyword>
<feature type="coiled-coil region" evidence="1">
    <location>
        <begin position="239"/>
        <end position="280"/>
    </location>
</feature>
<feature type="region of interest" description="Disordered" evidence="2">
    <location>
        <begin position="97"/>
        <end position="118"/>
    </location>
</feature>
<gene>
    <name evidence="3" type="ORF">Cgig2_032937</name>
</gene>
<evidence type="ECO:0000256" key="1">
    <source>
        <dbReference type="SAM" id="Coils"/>
    </source>
</evidence>
<accession>A0A9Q1JQT2</accession>
<feature type="region of interest" description="Disordered" evidence="2">
    <location>
        <begin position="1"/>
        <end position="20"/>
    </location>
</feature>
<reference evidence="3" key="1">
    <citation type="submission" date="2022-04" db="EMBL/GenBank/DDBJ databases">
        <title>Carnegiea gigantea Genome sequencing and assembly v2.</title>
        <authorList>
            <person name="Copetti D."/>
            <person name="Sanderson M.J."/>
            <person name="Burquez A."/>
            <person name="Wojciechowski M.F."/>
        </authorList>
    </citation>
    <scope>NUCLEOTIDE SEQUENCE</scope>
    <source>
        <strain evidence="3">SGP5-SGP5p</strain>
        <tissue evidence="3">Aerial part</tissue>
    </source>
</reference>
<evidence type="ECO:0000313" key="4">
    <source>
        <dbReference type="Proteomes" id="UP001153076"/>
    </source>
</evidence>
<dbReference type="PANTHER" id="PTHR33499:SF40">
    <property type="entry name" value="TRANSPOSASE-ASSOCIATED DOMAIN-CONTAINING PROTEIN"/>
    <property type="match status" value="1"/>
</dbReference>
<dbReference type="Proteomes" id="UP001153076">
    <property type="component" value="Unassembled WGS sequence"/>
</dbReference>
<organism evidence="3 4">
    <name type="scientific">Carnegiea gigantea</name>
    <dbReference type="NCBI Taxonomy" id="171969"/>
    <lineage>
        <taxon>Eukaryota</taxon>
        <taxon>Viridiplantae</taxon>
        <taxon>Streptophyta</taxon>
        <taxon>Embryophyta</taxon>
        <taxon>Tracheophyta</taxon>
        <taxon>Spermatophyta</taxon>
        <taxon>Magnoliopsida</taxon>
        <taxon>eudicotyledons</taxon>
        <taxon>Gunneridae</taxon>
        <taxon>Pentapetalae</taxon>
        <taxon>Caryophyllales</taxon>
        <taxon>Cactineae</taxon>
        <taxon>Cactaceae</taxon>
        <taxon>Cactoideae</taxon>
        <taxon>Echinocereeae</taxon>
        <taxon>Carnegiea</taxon>
    </lineage>
</organism>
<dbReference type="AlphaFoldDB" id="A0A9Q1JQT2"/>
<evidence type="ECO:0000313" key="3">
    <source>
        <dbReference type="EMBL" id="KAJ8429197.1"/>
    </source>
</evidence>
<proteinExistence type="predicted"/>
<dbReference type="PANTHER" id="PTHR33499">
    <property type="entry name" value="OS12G0282400 PROTEIN-RELATED"/>
    <property type="match status" value="1"/>
</dbReference>
<name>A0A9Q1JQT2_9CARY</name>
<evidence type="ECO:0000256" key="2">
    <source>
        <dbReference type="SAM" id="MobiDB-lite"/>
    </source>
</evidence>
<protein>
    <submittedName>
        <fullName evidence="3">Uncharacterized protein</fullName>
    </submittedName>
</protein>
<sequence length="308" mass="35045">MTSSELGNGLGNKSSMPRSDKHMFVARSTLKSHKLYASKSHDTYFVKRGANIKVHLETSITISKSTNSSLMRHSSISANSGVGDPFNLMRHFPRSRNHGFPPPSPYTRNDAIDANNDENNDVSFSENDVISSLEDEDLHNPQCNVFSTDDMELYCGHIFEHMHALWTNWRVELKRCNITKPRSIRQALGHVPNVLNKHKWECLMKEIYSKNLKRFHSNMVLGLGGGVKPQDTRGLYSTRAKLEVELNAIRRKNKFLTDRLVTAKAKNKKLQNHLKSVETEPMKIKDLTFQQFNTRPSSTTCNGYEPLG</sequence>
<keyword evidence="4" id="KW-1185">Reference proteome</keyword>